<keyword evidence="2" id="KW-0349">Heme</keyword>
<dbReference type="EMBL" id="CP151632">
    <property type="protein sequence ID" value="WZO34313.1"/>
    <property type="molecule type" value="Genomic_DNA"/>
</dbReference>
<dbReference type="GO" id="GO:0006707">
    <property type="term" value="P:cholesterol catabolic process"/>
    <property type="evidence" value="ECO:0007669"/>
    <property type="project" value="TreeGrafter"/>
</dbReference>
<dbReference type="PANTHER" id="PTHR46696:SF4">
    <property type="entry name" value="BIOTIN BIOSYNTHESIS CYTOCHROME P450"/>
    <property type="match status" value="1"/>
</dbReference>
<dbReference type="GO" id="GO:0020037">
    <property type="term" value="F:heme binding"/>
    <property type="evidence" value="ECO:0007669"/>
    <property type="project" value="InterPro"/>
</dbReference>
<protein>
    <submittedName>
        <fullName evidence="8">Cytochrome P450</fullName>
    </submittedName>
</protein>
<proteinExistence type="inferred from homology"/>
<dbReference type="AlphaFoldDB" id="A0AAU6SBI3"/>
<dbReference type="GO" id="GO:0005506">
    <property type="term" value="F:iron ion binding"/>
    <property type="evidence" value="ECO:0007669"/>
    <property type="project" value="InterPro"/>
</dbReference>
<keyword evidence="4" id="KW-0560">Oxidoreductase</keyword>
<dbReference type="PRINTS" id="PR00359">
    <property type="entry name" value="BP450"/>
</dbReference>
<gene>
    <name evidence="8" type="ORF">MRBLWS13_001968</name>
</gene>
<reference evidence="8" key="1">
    <citation type="submission" date="2024-04" db="EMBL/GenBank/DDBJ databases">
        <authorList>
            <person name="Roder T."/>
            <person name="Oberhansli S."/>
            <person name="Kreuzer M."/>
        </authorList>
    </citation>
    <scope>NUCLEOTIDE SEQUENCE</scope>
    <source>
        <strain evidence="8">LWS13-1.2</strain>
    </source>
</reference>
<accession>A0AAU6SBI3</accession>
<evidence type="ECO:0000256" key="7">
    <source>
        <dbReference type="SAM" id="MobiDB-lite"/>
    </source>
</evidence>
<dbReference type="CDD" id="cd11033">
    <property type="entry name" value="CYP142-like"/>
    <property type="match status" value="1"/>
</dbReference>
<dbReference type="PANTHER" id="PTHR46696">
    <property type="entry name" value="P450, PUTATIVE (EUROFUNG)-RELATED"/>
    <property type="match status" value="1"/>
</dbReference>
<dbReference type="InterPro" id="IPR001128">
    <property type="entry name" value="Cyt_P450"/>
</dbReference>
<dbReference type="RefSeq" id="WP_349428870.1">
    <property type="nucleotide sequence ID" value="NZ_CP151632.1"/>
</dbReference>
<evidence type="ECO:0000256" key="3">
    <source>
        <dbReference type="ARBA" id="ARBA00022723"/>
    </source>
</evidence>
<dbReference type="FunFam" id="1.10.630.10:FF:000018">
    <property type="entry name" value="Cytochrome P450 monooxygenase"/>
    <property type="match status" value="1"/>
</dbReference>
<comment type="similarity">
    <text evidence="1">Belongs to the cytochrome P450 family.</text>
</comment>
<dbReference type="Pfam" id="PF00067">
    <property type="entry name" value="p450"/>
    <property type="match status" value="1"/>
</dbReference>
<name>A0AAU6SBI3_9MICO</name>
<feature type="region of interest" description="Disordered" evidence="7">
    <location>
        <begin position="1"/>
        <end position="23"/>
    </location>
</feature>
<dbReference type="GO" id="GO:0036199">
    <property type="term" value="F:cholest-4-en-3-one 26-monooxygenase activity"/>
    <property type="evidence" value="ECO:0007669"/>
    <property type="project" value="TreeGrafter"/>
</dbReference>
<dbReference type="InterPro" id="IPR002397">
    <property type="entry name" value="Cyt_P450_B"/>
</dbReference>
<sequence>MTITTPDGNGPFTREHPLTTDEDISSDAFWHQTFEARDETFARLRAEAPVSWHESRHVTDVPEEYHEAGFWALTKKEDITFASQNHQIFSSDQANGGVTFRAIDRSAAAPPTFLTMDPPNHTRYRQIMSAAFTPKAVNRLSEKINERAEQIVSAVEGGGEFDFVKDVAAKLPMLTVADLVGVPESLVRTFAEAGDNFVGAGDPEFAVEGLSRQEFAFQQIQVLTQIGADLVEYRRSNPGDDIATALANFEPDGKPLSTQDIGSMMLLLSVAGNDTTKQTTSRSVVSLWRNPDQKAWLTEDFDGRIAASIEEFVRHASPVIQFARTAMEDVEIRGQQIERGDKVVLFYCSGNRDEESWPDAHVFDLQRERVPHVGFGGGGVHYCLGNGVAKAQLRALFREILTRLPDMEVGEPEYLRSDFINGVKHLPVRIPA</sequence>
<evidence type="ECO:0000256" key="5">
    <source>
        <dbReference type="ARBA" id="ARBA00023004"/>
    </source>
</evidence>
<dbReference type="GO" id="GO:0008395">
    <property type="term" value="F:steroid hydroxylase activity"/>
    <property type="evidence" value="ECO:0007669"/>
    <property type="project" value="TreeGrafter"/>
</dbReference>
<evidence type="ECO:0000256" key="4">
    <source>
        <dbReference type="ARBA" id="ARBA00023002"/>
    </source>
</evidence>
<dbReference type="InterPro" id="IPR036396">
    <property type="entry name" value="Cyt_P450_sf"/>
</dbReference>
<organism evidence="8">
    <name type="scientific">Microbacterium sp. LWS13-1.2</name>
    <dbReference type="NCBI Taxonomy" id="3135264"/>
    <lineage>
        <taxon>Bacteria</taxon>
        <taxon>Bacillati</taxon>
        <taxon>Actinomycetota</taxon>
        <taxon>Actinomycetes</taxon>
        <taxon>Micrococcales</taxon>
        <taxon>Microbacteriaceae</taxon>
        <taxon>Microbacterium</taxon>
    </lineage>
</organism>
<keyword evidence="5" id="KW-0408">Iron</keyword>
<evidence type="ECO:0000313" key="8">
    <source>
        <dbReference type="EMBL" id="WZO34313.1"/>
    </source>
</evidence>
<evidence type="ECO:0000256" key="6">
    <source>
        <dbReference type="ARBA" id="ARBA00023033"/>
    </source>
</evidence>
<evidence type="ECO:0000256" key="1">
    <source>
        <dbReference type="ARBA" id="ARBA00010617"/>
    </source>
</evidence>
<keyword evidence="6" id="KW-0503">Monooxygenase</keyword>
<dbReference type="Gene3D" id="1.10.630.10">
    <property type="entry name" value="Cytochrome P450"/>
    <property type="match status" value="1"/>
</dbReference>
<keyword evidence="3" id="KW-0479">Metal-binding</keyword>
<evidence type="ECO:0000256" key="2">
    <source>
        <dbReference type="ARBA" id="ARBA00022617"/>
    </source>
</evidence>
<dbReference type="SUPFAM" id="SSF48264">
    <property type="entry name" value="Cytochrome P450"/>
    <property type="match status" value="1"/>
</dbReference>